<evidence type="ECO:0000256" key="2">
    <source>
        <dbReference type="RuleBase" id="RU003707"/>
    </source>
</evidence>
<dbReference type="PANTHER" id="PTHR11941">
    <property type="entry name" value="ENOYL-COA HYDRATASE-RELATED"/>
    <property type="match status" value="1"/>
</dbReference>
<dbReference type="PANTHER" id="PTHR11941:SF54">
    <property type="entry name" value="ENOYL-COA HYDRATASE, MITOCHONDRIAL"/>
    <property type="match status" value="1"/>
</dbReference>
<dbReference type="Gene3D" id="3.90.226.10">
    <property type="entry name" value="2-enoyl-CoA Hydratase, Chain A, domain 1"/>
    <property type="match status" value="1"/>
</dbReference>
<dbReference type="PROSITE" id="PS00166">
    <property type="entry name" value="ENOYL_COA_HYDRATASE"/>
    <property type="match status" value="1"/>
</dbReference>
<dbReference type="Pfam" id="PF00378">
    <property type="entry name" value="ECH_1"/>
    <property type="match status" value="1"/>
</dbReference>
<dbReference type="CDD" id="cd06558">
    <property type="entry name" value="crotonase-like"/>
    <property type="match status" value="1"/>
</dbReference>
<protein>
    <recommendedName>
        <fullName evidence="6">Enoyl-CoA hydratase/isomerase family protein</fullName>
    </recommendedName>
</protein>
<evidence type="ECO:0000313" key="5">
    <source>
        <dbReference type="Proteomes" id="UP001153050"/>
    </source>
</evidence>
<comment type="similarity">
    <text evidence="1 2">Belongs to the enoyl-CoA hydratase/isomerase family.</text>
</comment>
<feature type="region of interest" description="Disordered" evidence="3">
    <location>
        <begin position="139"/>
        <end position="158"/>
    </location>
</feature>
<feature type="region of interest" description="Disordered" evidence="3">
    <location>
        <begin position="186"/>
        <end position="218"/>
    </location>
</feature>
<proteinExistence type="inferred from homology"/>
<organism evidence="4 5">
    <name type="scientific">Mesorhizobium escarrei</name>
    <dbReference type="NCBI Taxonomy" id="666018"/>
    <lineage>
        <taxon>Bacteria</taxon>
        <taxon>Pseudomonadati</taxon>
        <taxon>Pseudomonadota</taxon>
        <taxon>Alphaproteobacteria</taxon>
        <taxon>Hyphomicrobiales</taxon>
        <taxon>Phyllobacteriaceae</taxon>
        <taxon>Mesorhizobium</taxon>
    </lineage>
</organism>
<evidence type="ECO:0008006" key="6">
    <source>
        <dbReference type="Google" id="ProtNLM"/>
    </source>
</evidence>
<sequence length="229" mass="24978">MFGSADPDHFIAHDDVTRFSEYRQEAVKLAGEPSLARLLRRLSISRLVTIAEIEGRVRGAGSEFVLACDMRFAARETAIFGQFEAAFGVIPGAGGTQHLARLMGRARALEVMLSAQDYDADLAERYGWINRGARLVRQCARPPDRQPPSRRPRGGKGAYQCYRARAGRRIPTRFRPLWRRCAHARVPEPDASRPQMGLPDAGRGAGAAPTAGRGGVSPTSLTIAAALRV</sequence>
<evidence type="ECO:0000256" key="1">
    <source>
        <dbReference type="ARBA" id="ARBA00005254"/>
    </source>
</evidence>
<gene>
    <name evidence="4" type="ORF">MES5069_660003</name>
</gene>
<accession>A0ABN8KF01</accession>
<dbReference type="InterPro" id="IPR029045">
    <property type="entry name" value="ClpP/crotonase-like_dom_sf"/>
</dbReference>
<evidence type="ECO:0000256" key="3">
    <source>
        <dbReference type="SAM" id="MobiDB-lite"/>
    </source>
</evidence>
<keyword evidence="5" id="KW-1185">Reference proteome</keyword>
<comment type="caution">
    <text evidence="4">The sequence shown here is derived from an EMBL/GenBank/DDBJ whole genome shotgun (WGS) entry which is preliminary data.</text>
</comment>
<dbReference type="EMBL" id="CAKXZT010000164">
    <property type="protein sequence ID" value="CAH2408190.1"/>
    <property type="molecule type" value="Genomic_DNA"/>
</dbReference>
<dbReference type="Proteomes" id="UP001153050">
    <property type="component" value="Unassembled WGS sequence"/>
</dbReference>
<evidence type="ECO:0000313" key="4">
    <source>
        <dbReference type="EMBL" id="CAH2408190.1"/>
    </source>
</evidence>
<dbReference type="SUPFAM" id="SSF52096">
    <property type="entry name" value="ClpP/crotonase"/>
    <property type="match status" value="1"/>
</dbReference>
<name>A0ABN8KF01_9HYPH</name>
<reference evidence="4 5" key="1">
    <citation type="submission" date="2022-03" db="EMBL/GenBank/DDBJ databases">
        <authorList>
            <person name="Brunel B."/>
        </authorList>
    </citation>
    <scope>NUCLEOTIDE SEQUENCE [LARGE SCALE GENOMIC DNA]</scope>
    <source>
        <strain evidence="4">STM5069sample</strain>
    </source>
</reference>
<dbReference type="InterPro" id="IPR018376">
    <property type="entry name" value="Enoyl-CoA_hyd/isom_CS"/>
</dbReference>
<dbReference type="InterPro" id="IPR001753">
    <property type="entry name" value="Enoyl-CoA_hydra/iso"/>
</dbReference>